<keyword evidence="2 5" id="KW-1133">Transmembrane helix</keyword>
<feature type="transmembrane region" description="Helical" evidence="5">
    <location>
        <begin position="668"/>
        <end position="689"/>
    </location>
</feature>
<feature type="transmembrane region" description="Helical" evidence="5">
    <location>
        <begin position="203"/>
        <end position="233"/>
    </location>
</feature>
<accession>A0AAQ4EWK3</accession>
<reference evidence="6 7" key="1">
    <citation type="journal article" date="2023" name="Arcadia Sci">
        <title>De novo assembly of a long-read Amblyomma americanum tick genome.</title>
        <authorList>
            <person name="Chou S."/>
            <person name="Poskanzer K.E."/>
            <person name="Rollins M."/>
            <person name="Thuy-Boun P.S."/>
        </authorList>
    </citation>
    <scope>NUCLEOTIDE SEQUENCE [LARGE SCALE GENOMIC DNA]</scope>
    <source>
        <strain evidence="6">F_SG_1</strain>
        <tissue evidence="6">Salivary glands</tissue>
    </source>
</reference>
<keyword evidence="7" id="KW-1185">Reference proteome</keyword>
<evidence type="ECO:0000256" key="1">
    <source>
        <dbReference type="ARBA" id="ARBA00022692"/>
    </source>
</evidence>
<keyword evidence="1 5" id="KW-0812">Transmembrane</keyword>
<feature type="transmembrane region" description="Helical" evidence="5">
    <location>
        <begin position="328"/>
        <end position="348"/>
    </location>
</feature>
<evidence type="ECO:0000313" key="7">
    <source>
        <dbReference type="Proteomes" id="UP001321473"/>
    </source>
</evidence>
<feature type="transmembrane region" description="Helical" evidence="5">
    <location>
        <begin position="470"/>
        <end position="489"/>
    </location>
</feature>
<dbReference type="Proteomes" id="UP001321473">
    <property type="component" value="Unassembled WGS sequence"/>
</dbReference>
<dbReference type="EMBL" id="JARKHS020009961">
    <property type="protein sequence ID" value="KAK8779284.1"/>
    <property type="molecule type" value="Genomic_DNA"/>
</dbReference>
<feature type="transmembrane region" description="Helical" evidence="5">
    <location>
        <begin position="561"/>
        <end position="580"/>
    </location>
</feature>
<evidence type="ECO:0000256" key="3">
    <source>
        <dbReference type="ARBA" id="ARBA00023136"/>
    </source>
</evidence>
<feature type="transmembrane region" description="Helical" evidence="5">
    <location>
        <begin position="294"/>
        <end position="316"/>
    </location>
</feature>
<feature type="transmembrane region" description="Helical" evidence="5">
    <location>
        <begin position="354"/>
        <end position="374"/>
    </location>
</feature>
<protein>
    <submittedName>
        <fullName evidence="6">Uncharacterized protein</fullName>
    </submittedName>
</protein>
<evidence type="ECO:0000313" key="6">
    <source>
        <dbReference type="EMBL" id="KAK8779284.1"/>
    </source>
</evidence>
<feature type="compositionally biased region" description="Polar residues" evidence="4">
    <location>
        <begin position="725"/>
        <end position="742"/>
    </location>
</feature>
<evidence type="ECO:0000256" key="4">
    <source>
        <dbReference type="SAM" id="MobiDB-lite"/>
    </source>
</evidence>
<keyword evidence="3 5" id="KW-0472">Membrane</keyword>
<feature type="compositionally biased region" description="Basic and acidic residues" evidence="4">
    <location>
        <begin position="705"/>
        <end position="715"/>
    </location>
</feature>
<feature type="transmembrane region" description="Helical" evidence="5">
    <location>
        <begin position="160"/>
        <end position="182"/>
    </location>
</feature>
<dbReference type="AlphaFoldDB" id="A0AAQ4EWK3"/>
<proteinExistence type="predicted"/>
<feature type="region of interest" description="Disordered" evidence="4">
    <location>
        <begin position="697"/>
        <end position="760"/>
    </location>
</feature>
<gene>
    <name evidence="6" type="ORF">V5799_019376</name>
</gene>
<comment type="caution">
    <text evidence="6">The sequence shown here is derived from an EMBL/GenBank/DDBJ whole genome shotgun (WGS) entry which is preliminary data.</text>
</comment>
<name>A0AAQ4EWK3_AMBAM</name>
<feature type="transmembrane region" description="Helical" evidence="5">
    <location>
        <begin position="443"/>
        <end position="464"/>
    </location>
</feature>
<evidence type="ECO:0000256" key="5">
    <source>
        <dbReference type="SAM" id="Phobius"/>
    </source>
</evidence>
<dbReference type="InterPro" id="IPR036259">
    <property type="entry name" value="MFS_trans_sf"/>
</dbReference>
<dbReference type="PANTHER" id="PTHR23121:SF9">
    <property type="entry name" value="SODIUM-DEPENDENT GLUCOSE TRANSPORTER 1"/>
    <property type="match status" value="1"/>
</dbReference>
<feature type="transmembrane region" description="Helical" evidence="5">
    <location>
        <begin position="239"/>
        <end position="261"/>
    </location>
</feature>
<feature type="transmembrane region" description="Helical" evidence="5">
    <location>
        <begin position="520"/>
        <end position="541"/>
    </location>
</feature>
<feature type="transmembrane region" description="Helical" evidence="5">
    <location>
        <begin position="268"/>
        <end position="288"/>
    </location>
</feature>
<organism evidence="6 7">
    <name type="scientific">Amblyomma americanum</name>
    <name type="common">Lone star tick</name>
    <dbReference type="NCBI Taxonomy" id="6943"/>
    <lineage>
        <taxon>Eukaryota</taxon>
        <taxon>Metazoa</taxon>
        <taxon>Ecdysozoa</taxon>
        <taxon>Arthropoda</taxon>
        <taxon>Chelicerata</taxon>
        <taxon>Arachnida</taxon>
        <taxon>Acari</taxon>
        <taxon>Parasitiformes</taxon>
        <taxon>Ixodida</taxon>
        <taxon>Ixodoidea</taxon>
        <taxon>Ixodidae</taxon>
        <taxon>Amblyomminae</taxon>
        <taxon>Amblyomma</taxon>
    </lineage>
</organism>
<dbReference type="PANTHER" id="PTHR23121">
    <property type="entry name" value="SODIUM-DEPENDENT GLUCOSE TRANSPORTER 1"/>
    <property type="match status" value="1"/>
</dbReference>
<dbReference type="SUPFAM" id="SSF103473">
    <property type="entry name" value="MFS general substrate transporter"/>
    <property type="match status" value="2"/>
</dbReference>
<sequence length="760" mass="82357">MPSSGLRLAQQTARKSATVGDVTSVAERQTLERKWERHQSFEIAPAKEPQVEDSRQERIVKSVQTFSVHLSFFGMLSTSRLVHAVGVLWVSALHRDASGFLLQTLSFMHCIGCTLAPILSEPFMTRRSLLQPPSDLPPPFERELAYLTNLEDRDFIYVAYAYWAVGLYVFVVVFLALVAFFFDPRHQDLRPMETQCPVVPCSGLVVVLFFYLFAAVAMEIIYSQLIAAFVLLLGHNKTVAAYVTSLFWAAFSTVRGVSIMWLKQRGSFSVLLCCNVFLVAVTGLNSVFGYQTRVMWIGTALAAACMAPVMPSTLLLLHDYSGVSVGRFTLAVFTVGVSSALAPLYLGAELESEPMLFHYALAALAVLSLLLVLAGRTLGCITVPWLQGLCFCLPAPTLVELVDQTHSNYSRLSYIFAARSSGELLGSLIAAAKLTDETTLHKLRLLILLGACACPVLVIVIIQLGGYAGVAYLVSAASLVAASLLPFCCRRKQQRLEELAETGTTAPQTQRAQLKPSHEYFIRALGLSVLFLTSGSHLALGQLLGAFSATFSETGTVDSKLVTSLFYGSSLVVSAMAGVLRASSFWPLVVAQSGAVLGAILLTSLPGLWALHFLAAGLLGSSLSCALAFEPPMDAMRKIPTLRTTTQHMGEMLVCLVLGASLDDEDSRAFGIRTCVVVALALTLLLALWSTTVRRRRDTVAPPSDEARNDRREVDPATSVARPDGTTTWYVQETDPSINRNATAPEPPACVPTDKGGVRP</sequence>
<evidence type="ECO:0000256" key="2">
    <source>
        <dbReference type="ARBA" id="ARBA00022989"/>
    </source>
</evidence>